<sequence length="99" mass="10024">MACVHGGSAVFEVIDKVVYAMAGLRFLSSLAELTGACLMLYFGTAASALQVNAALALVGPLVLVTVTMLGISGLAGEMALWRIALIVLGVGCILLGARG</sequence>
<dbReference type="eggNOG" id="ENOG5032Z8B">
    <property type="taxonomic scope" value="Bacteria"/>
</dbReference>
<proteinExistence type="predicted"/>
<keyword evidence="1" id="KW-0812">Transmembrane</keyword>
<evidence type="ECO:0000256" key="1">
    <source>
        <dbReference type="SAM" id="Phobius"/>
    </source>
</evidence>
<keyword evidence="1" id="KW-1133">Transmembrane helix</keyword>
<accession>A0A1I7JX73</accession>
<dbReference type="STRING" id="392015.SAMN05421543_11282"/>
<dbReference type="AlphaFoldDB" id="A0A1I7JX73"/>
<evidence type="ECO:0000313" key="3">
    <source>
        <dbReference type="Proteomes" id="UP000183508"/>
    </source>
</evidence>
<gene>
    <name evidence="2" type="ORF">SAMN05421543_11282</name>
</gene>
<dbReference type="Pfam" id="PF10942">
    <property type="entry name" value="DUF2619"/>
    <property type="match status" value="1"/>
</dbReference>
<reference evidence="3" key="1">
    <citation type="submission" date="2016-10" db="EMBL/GenBank/DDBJ databases">
        <authorList>
            <person name="Varghese N."/>
        </authorList>
    </citation>
    <scope>NUCLEOTIDE SEQUENCE [LARGE SCALE GENOMIC DNA]</scope>
    <source>
        <strain evidence="3">DSM 17980</strain>
    </source>
</reference>
<keyword evidence="1" id="KW-0472">Membrane</keyword>
<feature type="transmembrane region" description="Helical" evidence="1">
    <location>
        <begin position="17"/>
        <end position="42"/>
    </location>
</feature>
<feature type="transmembrane region" description="Helical" evidence="1">
    <location>
        <begin position="54"/>
        <end position="73"/>
    </location>
</feature>
<feature type="transmembrane region" description="Helical" evidence="1">
    <location>
        <begin position="79"/>
        <end position="97"/>
    </location>
</feature>
<protein>
    <submittedName>
        <fullName evidence="2">Uncharacterized protein</fullName>
    </submittedName>
</protein>
<evidence type="ECO:0000313" key="2">
    <source>
        <dbReference type="EMBL" id="SFU89791.1"/>
    </source>
</evidence>
<name>A0A1I7JX73_9BACL</name>
<dbReference type="InterPro" id="IPR020390">
    <property type="entry name" value="Uncharacterised_YqhV"/>
</dbReference>
<organism evidence="2 3">
    <name type="scientific">Alicyclobacillus macrosporangiidus</name>
    <dbReference type="NCBI Taxonomy" id="392015"/>
    <lineage>
        <taxon>Bacteria</taxon>
        <taxon>Bacillati</taxon>
        <taxon>Bacillota</taxon>
        <taxon>Bacilli</taxon>
        <taxon>Bacillales</taxon>
        <taxon>Alicyclobacillaceae</taxon>
        <taxon>Alicyclobacillus</taxon>
    </lineage>
</organism>
<keyword evidence="3" id="KW-1185">Reference proteome</keyword>
<dbReference type="Proteomes" id="UP000183508">
    <property type="component" value="Unassembled WGS sequence"/>
</dbReference>
<dbReference type="EMBL" id="FPBV01000012">
    <property type="protein sequence ID" value="SFU89791.1"/>
    <property type="molecule type" value="Genomic_DNA"/>
</dbReference>